<dbReference type="SMART" id="SM00382">
    <property type="entry name" value="AAA"/>
    <property type="match status" value="1"/>
</dbReference>
<evidence type="ECO:0000313" key="7">
    <source>
        <dbReference type="Proteomes" id="UP000297496"/>
    </source>
</evidence>
<dbReference type="EMBL" id="SRRO01000001">
    <property type="protein sequence ID" value="TGN64990.1"/>
    <property type="molecule type" value="Genomic_DNA"/>
</dbReference>
<keyword evidence="1" id="KW-0813">Transport</keyword>
<reference evidence="6 7" key="1">
    <citation type="submission" date="2019-04" db="EMBL/GenBank/DDBJ databases">
        <title>Three New Species of Nocardioides, Nocardioides euryhalodurans sp. nov., Nocardioides seonyuensis sp. nov. and Nocardioides eburneoflavus sp. nov. Isolated from Soil.</title>
        <authorList>
            <person name="Roh S.G."/>
            <person name="Lee C."/>
            <person name="Kim M.-K."/>
            <person name="Kim S.B."/>
        </authorList>
    </citation>
    <scope>NUCLEOTIDE SEQUENCE [LARGE SCALE GENOMIC DNA]</scope>
    <source>
        <strain evidence="6 7">MMS17-SY213</strain>
    </source>
</reference>
<keyword evidence="7" id="KW-1185">Reference proteome</keyword>
<dbReference type="GO" id="GO:0016887">
    <property type="term" value="F:ATP hydrolysis activity"/>
    <property type="evidence" value="ECO:0007669"/>
    <property type="project" value="InterPro"/>
</dbReference>
<dbReference type="PANTHER" id="PTHR42734">
    <property type="entry name" value="METAL TRANSPORT SYSTEM ATP-BINDING PROTEIN TM_0124-RELATED"/>
    <property type="match status" value="1"/>
</dbReference>
<dbReference type="InterPro" id="IPR003593">
    <property type="entry name" value="AAA+_ATPase"/>
</dbReference>
<keyword evidence="2" id="KW-0547">Nucleotide-binding</keyword>
<evidence type="ECO:0000256" key="4">
    <source>
        <dbReference type="SAM" id="MobiDB-lite"/>
    </source>
</evidence>
<dbReference type="Gene3D" id="3.40.50.300">
    <property type="entry name" value="P-loop containing nucleotide triphosphate hydrolases"/>
    <property type="match status" value="1"/>
</dbReference>
<gene>
    <name evidence="6" type="ORF">EXE59_14220</name>
</gene>
<keyword evidence="3 6" id="KW-0067">ATP-binding</keyword>
<evidence type="ECO:0000256" key="3">
    <source>
        <dbReference type="ARBA" id="ARBA00022840"/>
    </source>
</evidence>
<dbReference type="InterPro" id="IPR050153">
    <property type="entry name" value="Metal_Ion_Import_ABC"/>
</dbReference>
<dbReference type="InterPro" id="IPR003439">
    <property type="entry name" value="ABC_transporter-like_ATP-bd"/>
</dbReference>
<feature type="region of interest" description="Disordered" evidence="4">
    <location>
        <begin position="230"/>
        <end position="273"/>
    </location>
</feature>
<protein>
    <submittedName>
        <fullName evidence="6">ABC transporter ATP-binding protein</fullName>
    </submittedName>
</protein>
<dbReference type="CDD" id="cd03235">
    <property type="entry name" value="ABC_Metallic_Cations"/>
    <property type="match status" value="1"/>
</dbReference>
<dbReference type="GO" id="GO:0005524">
    <property type="term" value="F:ATP binding"/>
    <property type="evidence" value="ECO:0007669"/>
    <property type="project" value="UniProtKB-KW"/>
</dbReference>
<name>A0A4Z1CKT2_9ACTN</name>
<dbReference type="SUPFAM" id="SSF52540">
    <property type="entry name" value="P-loop containing nucleoside triphosphate hydrolases"/>
    <property type="match status" value="1"/>
</dbReference>
<evidence type="ECO:0000313" key="6">
    <source>
        <dbReference type="EMBL" id="TGN64990.1"/>
    </source>
</evidence>
<proteinExistence type="predicted"/>
<dbReference type="Proteomes" id="UP000297496">
    <property type="component" value="Unassembled WGS sequence"/>
</dbReference>
<dbReference type="InterPro" id="IPR017871">
    <property type="entry name" value="ABC_transporter-like_CS"/>
</dbReference>
<dbReference type="AlphaFoldDB" id="A0A4Z1CKT2"/>
<dbReference type="OrthoDB" id="5296765at2"/>
<sequence>MLVTSPPSPDVAPVTLEQVSVAIGGRPVLRDVDLAVRAGEMVTLLGPNGSGKSTLVRAVTGLLPHTRGVVRLFGTPIEEFGDWSRLGFVPQRSTATGGVPATVREVVASGRVGRRRLLRPTSAADRRAVESALEVVGLTDRASYGVSQLSGGQQQRVLIARALASEPDLLVLDEPTAGVDLPNQQALADALGRLKARGATILLVAHEIGPMMSLVDRTVVMRDGRVAYDGPPLTQEVASHTHHDHDHGPDHGPGSHDHAPHVASPFDWDRGAH</sequence>
<accession>A0A4Z1CKT2</accession>
<evidence type="ECO:0000256" key="2">
    <source>
        <dbReference type="ARBA" id="ARBA00022741"/>
    </source>
</evidence>
<dbReference type="PROSITE" id="PS00211">
    <property type="entry name" value="ABC_TRANSPORTER_1"/>
    <property type="match status" value="1"/>
</dbReference>
<dbReference type="PROSITE" id="PS50893">
    <property type="entry name" value="ABC_TRANSPORTER_2"/>
    <property type="match status" value="1"/>
</dbReference>
<evidence type="ECO:0000256" key="1">
    <source>
        <dbReference type="ARBA" id="ARBA00022448"/>
    </source>
</evidence>
<feature type="compositionally biased region" description="Basic and acidic residues" evidence="4">
    <location>
        <begin position="239"/>
        <end position="260"/>
    </location>
</feature>
<organism evidence="6 7">
    <name type="scientific">Nocardioides eburneiflavus</name>
    <dbReference type="NCBI Taxonomy" id="2518372"/>
    <lineage>
        <taxon>Bacteria</taxon>
        <taxon>Bacillati</taxon>
        <taxon>Actinomycetota</taxon>
        <taxon>Actinomycetes</taxon>
        <taxon>Propionibacteriales</taxon>
        <taxon>Nocardioidaceae</taxon>
        <taxon>Nocardioides</taxon>
    </lineage>
</organism>
<feature type="domain" description="ABC transporter" evidence="5">
    <location>
        <begin position="14"/>
        <end position="248"/>
    </location>
</feature>
<evidence type="ECO:0000259" key="5">
    <source>
        <dbReference type="PROSITE" id="PS50893"/>
    </source>
</evidence>
<dbReference type="InterPro" id="IPR027417">
    <property type="entry name" value="P-loop_NTPase"/>
</dbReference>
<comment type="caution">
    <text evidence="6">The sequence shown here is derived from an EMBL/GenBank/DDBJ whole genome shotgun (WGS) entry which is preliminary data.</text>
</comment>
<dbReference type="Pfam" id="PF00005">
    <property type="entry name" value="ABC_tran"/>
    <property type="match status" value="1"/>
</dbReference>